<organism evidence="6">
    <name type="scientific">marine metagenome</name>
    <dbReference type="NCBI Taxonomy" id="408172"/>
    <lineage>
        <taxon>unclassified sequences</taxon>
        <taxon>metagenomes</taxon>
        <taxon>ecological metagenomes</taxon>
    </lineage>
</organism>
<dbReference type="InterPro" id="IPR003265">
    <property type="entry name" value="HhH-GPD_domain"/>
</dbReference>
<dbReference type="InterPro" id="IPR023170">
    <property type="entry name" value="HhH_base_excis_C"/>
</dbReference>
<dbReference type="Gene3D" id="1.10.340.30">
    <property type="entry name" value="Hypothetical protein, domain 2"/>
    <property type="match status" value="1"/>
</dbReference>
<evidence type="ECO:0000256" key="2">
    <source>
        <dbReference type="ARBA" id="ARBA00022723"/>
    </source>
</evidence>
<dbReference type="Pfam" id="PF00730">
    <property type="entry name" value="HhH-GPD"/>
    <property type="match status" value="1"/>
</dbReference>
<dbReference type="GO" id="GO:0046872">
    <property type="term" value="F:metal ion binding"/>
    <property type="evidence" value="ECO:0007669"/>
    <property type="project" value="UniProtKB-KW"/>
</dbReference>
<reference evidence="6" key="1">
    <citation type="submission" date="2018-05" db="EMBL/GenBank/DDBJ databases">
        <authorList>
            <person name="Lanie J.A."/>
            <person name="Ng W.-L."/>
            <person name="Kazmierczak K.M."/>
            <person name="Andrzejewski T.M."/>
            <person name="Davidsen T.M."/>
            <person name="Wayne K.J."/>
            <person name="Tettelin H."/>
            <person name="Glass J.I."/>
            <person name="Rusch D."/>
            <person name="Podicherti R."/>
            <person name="Tsui H.-C.T."/>
            <person name="Winkler M.E."/>
        </authorList>
    </citation>
    <scope>NUCLEOTIDE SEQUENCE</scope>
</reference>
<keyword evidence="4" id="KW-0411">Iron-sulfur</keyword>
<accession>A0A381WR44</accession>
<sequence length="180" mass="20584">MVGAILTQNTAWANVEKAINNLKDAKALNVHALIELSEENLAKLIRPSGYFNVKSKRLKHFVGWFETEGRFNGLKKLNNEMLRKRLLDVNGIGPETADDILLYAFERPVFVIDAYTRRLFKTLNLIDGTESYETLRQFFESSLVSDVGLFKEYHALIVRHAKEKCTHKSSCLHCKVESPL</sequence>
<dbReference type="Gene3D" id="1.10.1670.10">
    <property type="entry name" value="Helix-hairpin-Helix base-excision DNA repair enzymes (C-terminal)"/>
    <property type="match status" value="1"/>
</dbReference>
<dbReference type="InterPro" id="IPR011257">
    <property type="entry name" value="DNA_glycosylase"/>
</dbReference>
<gene>
    <name evidence="6" type="ORF">METZ01_LOCUS107615</name>
</gene>
<evidence type="ECO:0000313" key="6">
    <source>
        <dbReference type="EMBL" id="SVA54761.1"/>
    </source>
</evidence>
<protein>
    <recommendedName>
        <fullName evidence="5">HhH-GPD domain-containing protein</fullName>
    </recommendedName>
</protein>
<keyword evidence="3" id="KW-0408">Iron</keyword>
<feature type="domain" description="HhH-GPD" evidence="5">
    <location>
        <begin position="6"/>
        <end position="163"/>
    </location>
</feature>
<keyword evidence="1" id="KW-0004">4Fe-4S</keyword>
<dbReference type="EMBL" id="UINC01012551">
    <property type="protein sequence ID" value="SVA54761.1"/>
    <property type="molecule type" value="Genomic_DNA"/>
</dbReference>
<dbReference type="PIRSF" id="PIRSF001435">
    <property type="entry name" value="Nth"/>
    <property type="match status" value="1"/>
</dbReference>
<dbReference type="SUPFAM" id="SSF48150">
    <property type="entry name" value="DNA-glycosylase"/>
    <property type="match status" value="1"/>
</dbReference>
<evidence type="ECO:0000256" key="1">
    <source>
        <dbReference type="ARBA" id="ARBA00022485"/>
    </source>
</evidence>
<dbReference type="PANTHER" id="PTHR10359">
    <property type="entry name" value="A/G-SPECIFIC ADENINE GLYCOSYLASE/ENDONUCLEASE III"/>
    <property type="match status" value="1"/>
</dbReference>
<dbReference type="AlphaFoldDB" id="A0A381WR44"/>
<dbReference type="GO" id="GO:0051539">
    <property type="term" value="F:4 iron, 4 sulfur cluster binding"/>
    <property type="evidence" value="ECO:0007669"/>
    <property type="project" value="UniProtKB-KW"/>
</dbReference>
<proteinExistence type="predicted"/>
<name>A0A381WR44_9ZZZZ</name>
<keyword evidence="2" id="KW-0479">Metal-binding</keyword>
<evidence type="ECO:0000256" key="3">
    <source>
        <dbReference type="ARBA" id="ARBA00023004"/>
    </source>
</evidence>
<dbReference type="PANTHER" id="PTHR10359:SF19">
    <property type="entry name" value="DNA REPAIR GLYCOSYLASE MJ1434-RELATED"/>
    <property type="match status" value="1"/>
</dbReference>
<evidence type="ECO:0000259" key="5">
    <source>
        <dbReference type="SMART" id="SM00478"/>
    </source>
</evidence>
<evidence type="ECO:0000256" key="4">
    <source>
        <dbReference type="ARBA" id="ARBA00023014"/>
    </source>
</evidence>
<dbReference type="GO" id="GO:0006284">
    <property type="term" value="P:base-excision repair"/>
    <property type="evidence" value="ECO:0007669"/>
    <property type="project" value="InterPro"/>
</dbReference>
<dbReference type="GO" id="GO:0003824">
    <property type="term" value="F:catalytic activity"/>
    <property type="evidence" value="ECO:0007669"/>
    <property type="project" value="InterPro"/>
</dbReference>
<dbReference type="CDD" id="cd00056">
    <property type="entry name" value="ENDO3c"/>
    <property type="match status" value="1"/>
</dbReference>
<dbReference type="SMART" id="SM00478">
    <property type="entry name" value="ENDO3c"/>
    <property type="match status" value="1"/>
</dbReference>